<dbReference type="Proteomes" id="UP001589747">
    <property type="component" value="Unassembled WGS sequence"/>
</dbReference>
<evidence type="ECO:0000313" key="1">
    <source>
        <dbReference type="EMBL" id="MFB9331032.1"/>
    </source>
</evidence>
<sequence length="202" mass="23270">MCNKRAIEQLSSYKTIVARMKMLAKYPVGSGIYLSAVNQDDHLQQLHAQLRKLPSYMYLSKHEQKLETVAHAYLTRYPAGTKSQLAEVSKARGRDEEDERMLQELRGAIEKVIEARAGKLDGFDAIIERLGELQHLEQRKKQIEWGLEVLEEFKPDYGRLLRLQYIEGKTAVANAMELGISERTFRRWKQEALAAYGKLMAE</sequence>
<proteinExistence type="predicted"/>
<protein>
    <submittedName>
        <fullName evidence="1">RNA polymerase subunit sigma-24</fullName>
    </submittedName>
</protein>
<comment type="caution">
    <text evidence="1">The sequence shown here is derived from an EMBL/GenBank/DDBJ whole genome shotgun (WGS) entry which is preliminary data.</text>
</comment>
<dbReference type="RefSeq" id="WP_377502986.1">
    <property type="nucleotide sequence ID" value="NZ_JBHMDO010000055.1"/>
</dbReference>
<evidence type="ECO:0000313" key="2">
    <source>
        <dbReference type="Proteomes" id="UP001589747"/>
    </source>
</evidence>
<gene>
    <name evidence="1" type="ORF">ACFFSY_34295</name>
</gene>
<accession>A0ABV5L0M6</accession>
<dbReference type="EMBL" id="JBHMDO010000055">
    <property type="protein sequence ID" value="MFB9331032.1"/>
    <property type="molecule type" value="Genomic_DNA"/>
</dbReference>
<organism evidence="1 2">
    <name type="scientific">Paenibacillus aurantiacus</name>
    <dbReference type="NCBI Taxonomy" id="1936118"/>
    <lineage>
        <taxon>Bacteria</taxon>
        <taxon>Bacillati</taxon>
        <taxon>Bacillota</taxon>
        <taxon>Bacilli</taxon>
        <taxon>Bacillales</taxon>
        <taxon>Paenibacillaceae</taxon>
        <taxon>Paenibacillus</taxon>
    </lineage>
</organism>
<name>A0ABV5L0M6_9BACL</name>
<keyword evidence="2" id="KW-1185">Reference proteome</keyword>
<reference evidence="1 2" key="1">
    <citation type="submission" date="2024-09" db="EMBL/GenBank/DDBJ databases">
        <authorList>
            <person name="Sun Q."/>
            <person name="Mori K."/>
        </authorList>
    </citation>
    <scope>NUCLEOTIDE SEQUENCE [LARGE SCALE GENOMIC DNA]</scope>
    <source>
        <strain evidence="1 2">TISTR 2452</strain>
    </source>
</reference>